<dbReference type="AlphaFoldDB" id="A0A133V5A0"/>
<gene>
    <name evidence="2" type="ORF">AKJ43_03260</name>
</gene>
<feature type="transmembrane region" description="Helical" evidence="1">
    <location>
        <begin position="6"/>
        <end position="24"/>
    </location>
</feature>
<keyword evidence="1" id="KW-1133">Transmembrane helix</keyword>
<keyword evidence="3" id="KW-1185">Reference proteome</keyword>
<dbReference type="Proteomes" id="UP000070400">
    <property type="component" value="Unassembled WGS sequence"/>
</dbReference>
<keyword evidence="1" id="KW-0472">Membrane</keyword>
<evidence type="ECO:0000313" key="2">
    <source>
        <dbReference type="EMBL" id="KXB01576.1"/>
    </source>
</evidence>
<reference evidence="2 3" key="1">
    <citation type="journal article" date="2016" name="Sci. Rep.">
        <title>Metabolic traits of an uncultured archaeal lineage -MSBL1- from brine pools of the Red Sea.</title>
        <authorList>
            <person name="Mwirichia R."/>
            <person name="Alam I."/>
            <person name="Rashid M."/>
            <person name="Vinu M."/>
            <person name="Ba-Alawi W."/>
            <person name="Anthony Kamau A."/>
            <person name="Kamanda Ngugi D."/>
            <person name="Goker M."/>
            <person name="Klenk H.P."/>
            <person name="Bajic V."/>
            <person name="Stingl U."/>
        </authorList>
    </citation>
    <scope>NUCLEOTIDE SEQUENCE [LARGE SCALE GENOMIC DNA]</scope>
    <source>
        <strain evidence="2">SCGC-AAA261D19</strain>
    </source>
</reference>
<organism evidence="2 3">
    <name type="scientific">candidate division MSBL1 archaeon SCGC-AAA261D19</name>
    <dbReference type="NCBI Taxonomy" id="1698273"/>
    <lineage>
        <taxon>Archaea</taxon>
        <taxon>Methanobacteriati</taxon>
        <taxon>Methanobacteriota</taxon>
        <taxon>candidate division MSBL1</taxon>
    </lineage>
</organism>
<keyword evidence="1" id="KW-0812">Transmembrane</keyword>
<protein>
    <submittedName>
        <fullName evidence="2">Uncharacterized protein</fullName>
    </submittedName>
</protein>
<sequence>MKAKEGLGWITSLWGTLVLIGTIVEKVPEQGPEPALKYGARMANLGWPDLDLNGTGVKAQTSSVQTPG</sequence>
<evidence type="ECO:0000313" key="3">
    <source>
        <dbReference type="Proteomes" id="UP000070400"/>
    </source>
</evidence>
<evidence type="ECO:0000256" key="1">
    <source>
        <dbReference type="SAM" id="Phobius"/>
    </source>
</evidence>
<comment type="caution">
    <text evidence="2">The sequence shown here is derived from an EMBL/GenBank/DDBJ whole genome shotgun (WGS) entry which is preliminary data.</text>
</comment>
<accession>A0A133V5A0</accession>
<proteinExistence type="predicted"/>
<name>A0A133V5A0_9EURY</name>
<dbReference type="EMBL" id="LHXX01000046">
    <property type="protein sequence ID" value="KXB01576.1"/>
    <property type="molecule type" value="Genomic_DNA"/>
</dbReference>